<dbReference type="SMART" id="SM00191">
    <property type="entry name" value="Int_alpha"/>
    <property type="match status" value="5"/>
</dbReference>
<keyword evidence="2" id="KW-0677">Repeat</keyword>
<dbReference type="Pfam" id="PF01839">
    <property type="entry name" value="FG-GAP"/>
    <property type="match status" value="4"/>
</dbReference>
<evidence type="ECO:0000256" key="5">
    <source>
        <dbReference type="SAM" id="SignalP"/>
    </source>
</evidence>
<comment type="caution">
    <text evidence="6">The sequence shown here is derived from an EMBL/GenBank/DDBJ whole genome shotgun (WGS) entry which is preliminary data.</text>
</comment>
<dbReference type="RefSeq" id="WP_205081283.1">
    <property type="nucleotide sequence ID" value="NZ_JAFEUF010000010.1"/>
</dbReference>
<dbReference type="InterPro" id="IPR028994">
    <property type="entry name" value="Integrin_alpha_N"/>
</dbReference>
<evidence type="ECO:0000256" key="4">
    <source>
        <dbReference type="ARBA" id="ARBA00023180"/>
    </source>
</evidence>
<proteinExistence type="predicted"/>
<feature type="chain" id="PRO_5045210702" evidence="5">
    <location>
        <begin position="30"/>
        <end position="487"/>
    </location>
</feature>
<keyword evidence="4" id="KW-0325">Glycoprotein</keyword>
<sequence>MTSRAIGTGVVLALTLATAVVALPATAHAAPAPDPHGARADFNGDGFPDLAFAAPGATVKGAEGAGYVGVAYGSANGVKDSAKRVFTQASAGVPGTPEAGDAFGTSVTSADLDQDGYADLVVGSPGEQTGAAEAAGGATVLWGGPGGLAGGATLLSGEEYDRLGRGLTVGDFNGDGAPDLVVGGGTDLRTLTGPFTRDGAAAATGEIPNLHDERYLDVAAGDVNGDGRDDLVVLANDGDEFDARRINIGLGSAAGLGTDLTTVKGKDGYSLEGGEHLAVGNVNNDKYADLAVGRAIDGYDSDLDLPLAKGGMLTYVPGGATGPQGTKAVVLNQDSAGVPGAAEDDDAFGTSVAIGDTDGDGYGEIAVGVPGEGQGTVQRAGGLVVLPGTATGPTGKGSYGFNQGTPDVVGAVEKGDRFGGAVSLRDLNGDGRTELAVGAPGENADEGALWVFPATASGLAAKGSFSFGHGTLGTVAAKAELGSGFNR</sequence>
<evidence type="ECO:0000256" key="2">
    <source>
        <dbReference type="ARBA" id="ARBA00022737"/>
    </source>
</evidence>
<feature type="signal peptide" evidence="5">
    <location>
        <begin position="1"/>
        <end position="29"/>
    </location>
</feature>
<evidence type="ECO:0000256" key="3">
    <source>
        <dbReference type="ARBA" id="ARBA00022801"/>
    </source>
</evidence>
<dbReference type="PANTHER" id="PTHR23221:SF7">
    <property type="entry name" value="PHOSPHATIDYLINOSITOL-GLYCAN-SPECIFIC PHOSPHOLIPASE D"/>
    <property type="match status" value="1"/>
</dbReference>
<reference evidence="6 7" key="1">
    <citation type="submission" date="2021-02" db="EMBL/GenBank/DDBJ databases">
        <title>Genome Streptomyces sp. RHZ10.</title>
        <authorList>
            <person name="Besaury L."/>
        </authorList>
    </citation>
    <scope>NUCLEOTIDE SEQUENCE [LARGE SCALE GENOMIC DNA]</scope>
    <source>
        <strain evidence="6 7">RHZ10</strain>
    </source>
</reference>
<gene>
    <name evidence="6" type="ORF">JS521_03835</name>
</gene>
<accession>A0ABS2HTF5</accession>
<protein>
    <submittedName>
        <fullName evidence="6">VCBS repeat-containing protein</fullName>
    </submittedName>
</protein>
<dbReference type="Proteomes" id="UP000712045">
    <property type="component" value="Unassembled WGS sequence"/>
</dbReference>
<dbReference type="InterPro" id="IPR013517">
    <property type="entry name" value="FG-GAP"/>
</dbReference>
<dbReference type="InterPro" id="IPR013519">
    <property type="entry name" value="Int_alpha_beta-p"/>
</dbReference>
<dbReference type="EMBL" id="JAFEUF010000010">
    <property type="protein sequence ID" value="MBM7053018.1"/>
    <property type="molecule type" value="Genomic_DNA"/>
</dbReference>
<keyword evidence="3" id="KW-0378">Hydrolase</keyword>
<keyword evidence="1 5" id="KW-0732">Signal</keyword>
<name>A0ABS2HTF5_9ACTN</name>
<keyword evidence="7" id="KW-1185">Reference proteome</keyword>
<evidence type="ECO:0000313" key="6">
    <source>
        <dbReference type="EMBL" id="MBM7053018.1"/>
    </source>
</evidence>
<dbReference type="Gene3D" id="2.130.10.130">
    <property type="entry name" value="Integrin alpha, N-terminal"/>
    <property type="match status" value="4"/>
</dbReference>
<organism evidence="6 7">
    <name type="scientific">Streptomyces durocortorensis</name>
    <dbReference type="NCBI Taxonomy" id="2811104"/>
    <lineage>
        <taxon>Bacteria</taxon>
        <taxon>Bacillati</taxon>
        <taxon>Actinomycetota</taxon>
        <taxon>Actinomycetes</taxon>
        <taxon>Kitasatosporales</taxon>
        <taxon>Streptomycetaceae</taxon>
        <taxon>Streptomyces</taxon>
    </lineage>
</organism>
<dbReference type="PANTHER" id="PTHR23221">
    <property type="entry name" value="GLYCOSYLPHOSPHATIDYLINOSITOL PHOSPHOLIPASE D"/>
    <property type="match status" value="1"/>
</dbReference>
<dbReference type="PROSITE" id="PS51470">
    <property type="entry name" value="FG_GAP"/>
    <property type="match status" value="3"/>
</dbReference>
<evidence type="ECO:0000313" key="7">
    <source>
        <dbReference type="Proteomes" id="UP000712045"/>
    </source>
</evidence>
<dbReference type="SUPFAM" id="SSF69318">
    <property type="entry name" value="Integrin alpha N-terminal domain"/>
    <property type="match status" value="2"/>
</dbReference>
<evidence type="ECO:0000256" key="1">
    <source>
        <dbReference type="ARBA" id="ARBA00022729"/>
    </source>
</evidence>